<proteinExistence type="predicted"/>
<evidence type="ECO:0000313" key="4">
    <source>
        <dbReference type="EMBL" id="WFL76161.1"/>
    </source>
</evidence>
<dbReference type="EMBL" id="CP121106">
    <property type="protein sequence ID" value="WFL76161.1"/>
    <property type="molecule type" value="Genomic_DNA"/>
</dbReference>
<sequence>MPEPEGLFSIEELHELTSLIGADGTREMFEKFFTLADQDAADAMAAFQAGDRHGVNQAAHHVAGAALGLSFRRIAVIAQSIERAENVSRKDLGDLSRAIAETSEGVEQWFGDQGSA</sequence>
<gene>
    <name evidence="4" type="ORF">P7228_09120</name>
</gene>
<dbReference type="InterPro" id="IPR036641">
    <property type="entry name" value="HPT_dom_sf"/>
</dbReference>
<dbReference type="PROSITE" id="PS50894">
    <property type="entry name" value="HPT"/>
    <property type="match status" value="1"/>
</dbReference>
<organism evidence="4 5">
    <name type="scientific">Altererythrobacter arenosus</name>
    <dbReference type="NCBI Taxonomy" id="3032592"/>
    <lineage>
        <taxon>Bacteria</taxon>
        <taxon>Pseudomonadati</taxon>
        <taxon>Pseudomonadota</taxon>
        <taxon>Alphaproteobacteria</taxon>
        <taxon>Sphingomonadales</taxon>
        <taxon>Erythrobacteraceae</taxon>
        <taxon>Altererythrobacter</taxon>
    </lineage>
</organism>
<dbReference type="Gene3D" id="1.20.120.160">
    <property type="entry name" value="HPT domain"/>
    <property type="match status" value="1"/>
</dbReference>
<evidence type="ECO:0000259" key="3">
    <source>
        <dbReference type="PROSITE" id="PS50894"/>
    </source>
</evidence>
<keyword evidence="2" id="KW-0597">Phosphoprotein</keyword>
<evidence type="ECO:0000256" key="2">
    <source>
        <dbReference type="PROSITE-ProRule" id="PRU00110"/>
    </source>
</evidence>
<dbReference type="RefSeq" id="WP_278014927.1">
    <property type="nucleotide sequence ID" value="NZ_CP121106.1"/>
</dbReference>
<protein>
    <submittedName>
        <fullName evidence="4">Hpt domain-containing protein</fullName>
    </submittedName>
</protein>
<keyword evidence="5" id="KW-1185">Reference proteome</keyword>
<feature type="modified residue" description="Phosphohistidine" evidence="2">
    <location>
        <position position="60"/>
    </location>
</feature>
<evidence type="ECO:0000313" key="5">
    <source>
        <dbReference type="Proteomes" id="UP001215827"/>
    </source>
</evidence>
<evidence type="ECO:0000256" key="1">
    <source>
        <dbReference type="ARBA" id="ARBA00023012"/>
    </source>
</evidence>
<feature type="domain" description="HPt" evidence="3">
    <location>
        <begin position="21"/>
        <end position="113"/>
    </location>
</feature>
<dbReference type="InterPro" id="IPR008207">
    <property type="entry name" value="Sig_transdc_His_kin_Hpt_dom"/>
</dbReference>
<dbReference type="Proteomes" id="UP001215827">
    <property type="component" value="Chromosome"/>
</dbReference>
<keyword evidence="1" id="KW-0902">Two-component regulatory system</keyword>
<dbReference type="SUPFAM" id="SSF47226">
    <property type="entry name" value="Histidine-containing phosphotransfer domain, HPT domain"/>
    <property type="match status" value="1"/>
</dbReference>
<accession>A0ABY8FSW3</accession>
<reference evidence="4 5" key="1">
    <citation type="submission" date="2023-03" db="EMBL/GenBank/DDBJ databases">
        <title>Altererythrobacter sp. CAU 1644 isolated from sand.</title>
        <authorList>
            <person name="Kim W."/>
        </authorList>
    </citation>
    <scope>NUCLEOTIDE SEQUENCE [LARGE SCALE GENOMIC DNA]</scope>
    <source>
        <strain evidence="4 5">CAU 1644</strain>
    </source>
</reference>
<name>A0ABY8FSW3_9SPHN</name>
<dbReference type="Pfam" id="PF01627">
    <property type="entry name" value="Hpt"/>
    <property type="match status" value="1"/>
</dbReference>